<dbReference type="InterPro" id="IPR026170">
    <property type="entry name" value="FAM173A/B"/>
</dbReference>
<dbReference type="PANTHER" id="PTHR13610:SF9">
    <property type="entry name" value="FI06469P"/>
    <property type="match status" value="1"/>
</dbReference>
<evidence type="ECO:0000256" key="1">
    <source>
        <dbReference type="ARBA" id="ARBA00022603"/>
    </source>
</evidence>
<dbReference type="SUPFAM" id="SSF53335">
    <property type="entry name" value="S-adenosyl-L-methionine-dependent methyltransferases"/>
    <property type="match status" value="1"/>
</dbReference>
<reference evidence="4 5" key="1">
    <citation type="submission" date="2019-04" db="EMBL/GenBank/DDBJ databases">
        <title>Azoarcus nasutitermitis sp. nov. isolated from termite nest.</title>
        <authorList>
            <person name="Lin S.-Y."/>
            <person name="Hameed A."/>
            <person name="Hsu Y.-H."/>
            <person name="Young C.-C."/>
        </authorList>
    </citation>
    <scope>NUCLEOTIDE SEQUENCE [LARGE SCALE GENOMIC DNA]</scope>
    <source>
        <strain evidence="4 5">CC-YHH838</strain>
    </source>
</reference>
<dbReference type="OrthoDB" id="5611641at2"/>
<dbReference type="GO" id="GO:0032259">
    <property type="term" value="P:methylation"/>
    <property type="evidence" value="ECO:0007669"/>
    <property type="project" value="UniProtKB-KW"/>
</dbReference>
<keyword evidence="2 4" id="KW-0808">Transferase</keyword>
<proteinExistence type="predicted"/>
<dbReference type="InterPro" id="IPR029063">
    <property type="entry name" value="SAM-dependent_MTases_sf"/>
</dbReference>
<evidence type="ECO:0000256" key="3">
    <source>
        <dbReference type="ARBA" id="ARBA00022691"/>
    </source>
</evidence>
<comment type="caution">
    <text evidence="4">The sequence shown here is derived from an EMBL/GenBank/DDBJ whole genome shotgun (WGS) entry which is preliminary data.</text>
</comment>
<organism evidence="4 5">
    <name type="scientific">Pseudothauera nasutitermitis</name>
    <dbReference type="NCBI Taxonomy" id="2565930"/>
    <lineage>
        <taxon>Bacteria</taxon>
        <taxon>Pseudomonadati</taxon>
        <taxon>Pseudomonadota</taxon>
        <taxon>Betaproteobacteria</taxon>
        <taxon>Rhodocyclales</taxon>
        <taxon>Zoogloeaceae</taxon>
        <taxon>Pseudothauera</taxon>
    </lineage>
</organism>
<evidence type="ECO:0000313" key="5">
    <source>
        <dbReference type="Proteomes" id="UP000308430"/>
    </source>
</evidence>
<protein>
    <submittedName>
        <fullName evidence="4">Methyltransferase type 12</fullName>
    </submittedName>
</protein>
<keyword evidence="5" id="KW-1185">Reference proteome</keyword>
<dbReference type="EMBL" id="SSOC01000005">
    <property type="protein sequence ID" value="THF63924.1"/>
    <property type="molecule type" value="Genomic_DNA"/>
</dbReference>
<dbReference type="CDD" id="cd02440">
    <property type="entry name" value="AdoMet_MTases"/>
    <property type="match status" value="1"/>
</dbReference>
<dbReference type="Gene3D" id="3.40.50.150">
    <property type="entry name" value="Vaccinia Virus protein VP39"/>
    <property type="match status" value="1"/>
</dbReference>
<keyword evidence="1 4" id="KW-0489">Methyltransferase</keyword>
<keyword evidence="3" id="KW-0949">S-adenosyl-L-methionine</keyword>
<name>A0A4S4AVQ6_9RHOO</name>
<dbReference type="Proteomes" id="UP000308430">
    <property type="component" value="Unassembled WGS sequence"/>
</dbReference>
<gene>
    <name evidence="4" type="ORF">E6C76_15225</name>
</gene>
<dbReference type="RefSeq" id="WP_136349082.1">
    <property type="nucleotide sequence ID" value="NZ_SSOC01000005.1"/>
</dbReference>
<accession>A0A4S4AVQ6</accession>
<dbReference type="GO" id="GO:0016279">
    <property type="term" value="F:protein-lysine N-methyltransferase activity"/>
    <property type="evidence" value="ECO:0007669"/>
    <property type="project" value="InterPro"/>
</dbReference>
<dbReference type="PANTHER" id="PTHR13610">
    <property type="entry name" value="METHYLTRANSFERASE DOMAIN-CONTAINING PROTEIN"/>
    <property type="match status" value="1"/>
</dbReference>
<evidence type="ECO:0000256" key="2">
    <source>
        <dbReference type="ARBA" id="ARBA00022679"/>
    </source>
</evidence>
<dbReference type="AlphaFoldDB" id="A0A4S4AVQ6"/>
<evidence type="ECO:0000313" key="4">
    <source>
        <dbReference type="EMBL" id="THF63924.1"/>
    </source>
</evidence>
<sequence>MPPALKALLAQLGGWALVWFAARAGILPASPWSLAAAQAVGATVLAALLRSARWWLPIHLAFTPLAFLAHRLDLQPGWYLTAFLALAAVYWSSFRTQVPLYLSNRRTVAEVARLLPADRPVAVLDLGSGTGALLRPLARLRPDCRFTGIESAPAPHLLARLLGGGLPNLALRRGDFFAESWSTHDVVYAFLSPVPMARVWQKACAELVPGALLLSNSFPVPGVEPAFVVDVADRRRTRLYAYHPVPADA</sequence>